<evidence type="ECO:0000313" key="3">
    <source>
        <dbReference type="EMBL" id="KAL0169881.1"/>
    </source>
</evidence>
<comment type="caution">
    <text evidence="3">The sequence shown here is derived from an EMBL/GenBank/DDBJ whole genome shotgun (WGS) entry which is preliminary data.</text>
</comment>
<gene>
    <name evidence="3" type="ORF">M9458_034477</name>
</gene>
<evidence type="ECO:0000259" key="2">
    <source>
        <dbReference type="PROSITE" id="PS50958"/>
    </source>
</evidence>
<dbReference type="AlphaFoldDB" id="A0ABD0P9B8"/>
<evidence type="ECO:0000256" key="1">
    <source>
        <dbReference type="ARBA" id="ARBA00023157"/>
    </source>
</evidence>
<keyword evidence="4" id="KW-1185">Reference proteome</keyword>
<dbReference type="SUPFAM" id="SSF90188">
    <property type="entry name" value="Somatomedin B domain"/>
    <property type="match status" value="1"/>
</dbReference>
<organism evidence="3 4">
    <name type="scientific">Cirrhinus mrigala</name>
    <name type="common">Mrigala</name>
    <dbReference type="NCBI Taxonomy" id="683832"/>
    <lineage>
        <taxon>Eukaryota</taxon>
        <taxon>Metazoa</taxon>
        <taxon>Chordata</taxon>
        <taxon>Craniata</taxon>
        <taxon>Vertebrata</taxon>
        <taxon>Euteleostomi</taxon>
        <taxon>Actinopterygii</taxon>
        <taxon>Neopterygii</taxon>
        <taxon>Teleostei</taxon>
        <taxon>Ostariophysi</taxon>
        <taxon>Cypriniformes</taxon>
        <taxon>Cyprinidae</taxon>
        <taxon>Labeoninae</taxon>
        <taxon>Labeonini</taxon>
        <taxon>Cirrhinus</taxon>
    </lineage>
</organism>
<feature type="domain" description="SMB" evidence="2">
    <location>
        <begin position="1"/>
        <end position="43"/>
    </location>
</feature>
<dbReference type="InterPro" id="IPR036024">
    <property type="entry name" value="Somatomedin_B-like_dom_sf"/>
</dbReference>
<feature type="non-terminal residue" evidence="3">
    <location>
        <position position="1"/>
    </location>
</feature>
<dbReference type="InterPro" id="IPR001212">
    <property type="entry name" value="Somatomedin_B_dom"/>
</dbReference>
<protein>
    <recommendedName>
        <fullName evidence="2">SMB domain-containing protein</fullName>
    </recommendedName>
</protein>
<dbReference type="Proteomes" id="UP001529510">
    <property type="component" value="Unassembled WGS sequence"/>
</dbReference>
<reference evidence="3 4" key="1">
    <citation type="submission" date="2024-05" db="EMBL/GenBank/DDBJ databases">
        <title>Genome sequencing and assembly of Indian major carp, Cirrhinus mrigala (Hamilton, 1822).</title>
        <authorList>
            <person name="Mohindra V."/>
            <person name="Chowdhury L.M."/>
            <person name="Lal K."/>
            <person name="Jena J.K."/>
        </authorList>
    </citation>
    <scope>NUCLEOTIDE SEQUENCE [LARGE SCALE GENOMIC DNA]</scope>
    <source>
        <strain evidence="3">CM1030</strain>
        <tissue evidence="3">Blood</tissue>
    </source>
</reference>
<sequence>SSCMYNCGYNLGSCSCNYDCQYYGNCCSDYDSELIRHFKIEKDANTYCAA</sequence>
<accession>A0ABD0P9B8</accession>
<evidence type="ECO:0000313" key="4">
    <source>
        <dbReference type="Proteomes" id="UP001529510"/>
    </source>
</evidence>
<keyword evidence="1" id="KW-1015">Disulfide bond</keyword>
<name>A0ABD0P9B8_CIRMR</name>
<dbReference type="EMBL" id="JAMKFB020000017">
    <property type="protein sequence ID" value="KAL0169881.1"/>
    <property type="molecule type" value="Genomic_DNA"/>
</dbReference>
<dbReference type="PROSITE" id="PS50958">
    <property type="entry name" value="SMB_2"/>
    <property type="match status" value="1"/>
</dbReference>
<proteinExistence type="predicted"/>